<feature type="compositionally biased region" description="Polar residues" evidence="10">
    <location>
        <begin position="400"/>
        <end position="410"/>
    </location>
</feature>
<reference evidence="12" key="1">
    <citation type="journal article" date="2020" name="Nat. Ecol. Evol.">
        <title>Deeply conserved synteny resolves early events in vertebrate evolution.</title>
        <authorList>
            <person name="Simakov O."/>
            <person name="Marletaz F."/>
            <person name="Yue J.X."/>
            <person name="O'Connell B."/>
            <person name="Jenkins J."/>
            <person name="Brandt A."/>
            <person name="Calef R."/>
            <person name="Tung C.H."/>
            <person name="Huang T.K."/>
            <person name="Schmutz J."/>
            <person name="Satoh N."/>
            <person name="Yu J.K."/>
            <person name="Putnam N.H."/>
            <person name="Green R.E."/>
            <person name="Rokhsar D.S."/>
        </authorList>
    </citation>
    <scope>NUCLEOTIDE SEQUENCE [LARGE SCALE GENOMIC DNA]</scope>
    <source>
        <strain evidence="12">S238N-H82</strain>
    </source>
</reference>
<dbReference type="PANTHER" id="PTHR23311:SF5">
    <property type="entry name" value="CENTROSOMAL PROTEIN OF 72 KDA"/>
    <property type="match status" value="1"/>
</dbReference>
<reference evidence="13" key="2">
    <citation type="submission" date="2025-08" db="UniProtKB">
        <authorList>
            <consortium name="RefSeq"/>
        </authorList>
    </citation>
    <scope>IDENTIFICATION</scope>
    <source>
        <strain evidence="13">S238N-H82</strain>
        <tissue evidence="13">Testes</tissue>
    </source>
</reference>
<keyword evidence="5 9" id="KW-0175">Coiled coil</keyword>
<dbReference type="Gene3D" id="3.80.10.10">
    <property type="entry name" value="Ribonuclease Inhibitor"/>
    <property type="match status" value="1"/>
</dbReference>
<keyword evidence="6" id="KW-0206">Cytoskeleton</keyword>
<feature type="compositionally biased region" description="Polar residues" evidence="10">
    <location>
        <begin position="417"/>
        <end position="428"/>
    </location>
</feature>
<name>A0A9J7L9C4_BRAFL</name>
<proteinExistence type="inferred from homology"/>
<evidence type="ECO:0000256" key="6">
    <source>
        <dbReference type="ARBA" id="ARBA00023212"/>
    </source>
</evidence>
<evidence type="ECO:0000256" key="10">
    <source>
        <dbReference type="SAM" id="MobiDB-lite"/>
    </source>
</evidence>
<evidence type="ECO:0000256" key="3">
    <source>
        <dbReference type="ARBA" id="ARBA00022614"/>
    </source>
</evidence>
<keyword evidence="4" id="KW-0677">Repeat</keyword>
<feature type="region of interest" description="Disordered" evidence="10">
    <location>
        <begin position="400"/>
        <end position="428"/>
    </location>
</feature>
<dbReference type="InterPro" id="IPR055320">
    <property type="entry name" value="CEP72-like"/>
</dbReference>
<comment type="subcellular location">
    <subcellularLocation>
        <location evidence="1">Cytoplasm</location>
        <location evidence="1">Cytoskeleton</location>
        <location evidence="1">Microtubule organizing center</location>
        <location evidence="1">Centrosome</location>
    </subcellularLocation>
</comment>
<feature type="coiled-coil region" evidence="9">
    <location>
        <begin position="521"/>
        <end position="632"/>
    </location>
</feature>
<evidence type="ECO:0000259" key="11">
    <source>
        <dbReference type="SMART" id="SM00446"/>
    </source>
</evidence>
<keyword evidence="3" id="KW-0433">Leucine-rich repeat</keyword>
<evidence type="ECO:0000256" key="5">
    <source>
        <dbReference type="ARBA" id="ARBA00023054"/>
    </source>
</evidence>
<evidence type="ECO:0000256" key="9">
    <source>
        <dbReference type="SAM" id="Coils"/>
    </source>
</evidence>
<feature type="region of interest" description="Disordered" evidence="10">
    <location>
        <begin position="265"/>
        <end position="307"/>
    </location>
</feature>
<dbReference type="SUPFAM" id="SSF52058">
    <property type="entry name" value="L domain-like"/>
    <property type="match status" value="1"/>
</dbReference>
<keyword evidence="12" id="KW-1185">Reference proteome</keyword>
<feature type="compositionally biased region" description="Low complexity" evidence="10">
    <location>
        <begin position="267"/>
        <end position="280"/>
    </location>
</feature>
<dbReference type="FunFam" id="3.80.10.10:FF:000489">
    <property type="entry name" value="Centrosomal protein of 72 kDa"/>
    <property type="match status" value="1"/>
</dbReference>
<feature type="domain" description="U2A'/phosphoprotein 32 family A C-terminal" evidence="11">
    <location>
        <begin position="111"/>
        <end position="129"/>
    </location>
</feature>
<comment type="similarity">
    <text evidence="7">Belongs to the CEP72 family.</text>
</comment>
<dbReference type="InterPro" id="IPR001611">
    <property type="entry name" value="Leu-rich_rpt"/>
</dbReference>
<dbReference type="Proteomes" id="UP000001554">
    <property type="component" value="Chromosome 6"/>
</dbReference>
<gene>
    <name evidence="13" type="primary">LOC118417234</name>
</gene>
<dbReference type="OMA" id="HPRAKCT"/>
<dbReference type="SMART" id="SM00446">
    <property type="entry name" value="LRRcap"/>
    <property type="match status" value="1"/>
</dbReference>
<feature type="region of interest" description="Disordered" evidence="10">
    <location>
        <begin position="344"/>
        <end position="384"/>
    </location>
</feature>
<dbReference type="InterPro" id="IPR032675">
    <property type="entry name" value="LRR_dom_sf"/>
</dbReference>
<evidence type="ECO:0000256" key="8">
    <source>
        <dbReference type="ARBA" id="ARBA00070210"/>
    </source>
</evidence>
<dbReference type="RefSeq" id="XP_035678592.1">
    <property type="nucleotide sequence ID" value="XM_035822699.1"/>
</dbReference>
<evidence type="ECO:0000313" key="13">
    <source>
        <dbReference type="RefSeq" id="XP_035678592.1"/>
    </source>
</evidence>
<dbReference type="Pfam" id="PF14580">
    <property type="entry name" value="LRR_9"/>
    <property type="match status" value="1"/>
</dbReference>
<evidence type="ECO:0000256" key="1">
    <source>
        <dbReference type="ARBA" id="ARBA00004300"/>
    </source>
</evidence>
<keyword evidence="2" id="KW-0963">Cytoplasm</keyword>
<evidence type="ECO:0000313" key="12">
    <source>
        <dbReference type="Proteomes" id="UP000001554"/>
    </source>
</evidence>
<accession>A0A9J7L9C4</accession>
<evidence type="ECO:0000256" key="4">
    <source>
        <dbReference type="ARBA" id="ARBA00022737"/>
    </source>
</evidence>
<dbReference type="GO" id="GO:0034451">
    <property type="term" value="C:centriolar satellite"/>
    <property type="evidence" value="ECO:0007669"/>
    <property type="project" value="UniProtKB-ARBA"/>
</dbReference>
<dbReference type="AlphaFoldDB" id="A0A9J7L9C4"/>
<sequence>MALKITEDWVRERVELNHDKLEDVRSLSLPGTYHEKITELGTALEGFSRLKHLDLSRNALHSLEGLTLLRMLEKLNLYYNNIATLKELFRLRSNQQLQELDLRLNPVAKNEPDYRLFVVHMLPNLRRLDDRPVRDTERKAALLHFSSEQAVDFAEQIVQSGSADVTTTRPTHPRTEYLRGLYKYSKALHDDDNEVLDLMVRTDWQPGQPVGITGSGAKTADSYDYTRQEKRLMSQQTPDNGKDYHILSSTYPTSLDVQPISQPTILQSQGQPSQPSAAGQVPSSPPKSILNTSGGSLSRDPGIYQPRDRGRVKFADEVVHSAADPNLKFADELEAYTKFTSQGLFTPAPDNRQMEKYSTVPVSHQPTERSGDQPDNQSQPSSEIYSQAQPTLQNYNQSKHMIQAHSQSQPVLEPSSEHQPQSDQDMAGETTTCVDAIRSEFMDQLLTVVDKYWNGSGSLHKHQKFQGLAKNLMADFVSKCTSKYQNEFHRLNGEMAAFAEENIQLRRRLDSDDEENLRAKVEKEQKSLEVVRGRLKQALEEGDLLRKRLFTMETAASSQSQNAEEHSEQNKLLTQEVSSLRLQLVNYKKMQELTSMLQESHKSLVTTNEHLLKELEETRQRHQHEVEQLHWSYDQLKRTTEQGSSATIYGQHNGVL</sequence>
<organism evidence="12 13">
    <name type="scientific">Branchiostoma floridae</name>
    <name type="common">Florida lancelet</name>
    <name type="synonym">Amphioxus</name>
    <dbReference type="NCBI Taxonomy" id="7739"/>
    <lineage>
        <taxon>Eukaryota</taxon>
        <taxon>Metazoa</taxon>
        <taxon>Chordata</taxon>
        <taxon>Cephalochordata</taxon>
        <taxon>Leptocardii</taxon>
        <taxon>Amphioxiformes</taxon>
        <taxon>Branchiostomatidae</taxon>
        <taxon>Branchiostoma</taxon>
    </lineage>
</organism>
<dbReference type="InterPro" id="IPR003603">
    <property type="entry name" value="U2A'_phosphoprotein32A_C"/>
</dbReference>
<dbReference type="OrthoDB" id="676979at2759"/>
<evidence type="ECO:0000256" key="7">
    <source>
        <dbReference type="ARBA" id="ARBA00061023"/>
    </source>
</evidence>
<dbReference type="KEGG" id="bfo:118417234"/>
<dbReference type="GeneID" id="118417234"/>
<feature type="compositionally biased region" description="Polar residues" evidence="10">
    <location>
        <begin position="373"/>
        <end position="384"/>
    </location>
</feature>
<evidence type="ECO:0000256" key="2">
    <source>
        <dbReference type="ARBA" id="ARBA00022490"/>
    </source>
</evidence>
<dbReference type="PROSITE" id="PS51450">
    <property type="entry name" value="LRR"/>
    <property type="match status" value="2"/>
</dbReference>
<dbReference type="PANTHER" id="PTHR23311">
    <property type="entry name" value="HEAT SHOCK REGULATED 2"/>
    <property type="match status" value="1"/>
</dbReference>
<protein>
    <recommendedName>
        <fullName evidence="8">Centrosomal protein of 72 kDa</fullName>
    </recommendedName>
</protein>